<dbReference type="EMBL" id="JAERQX010000010">
    <property type="protein sequence ID" value="MBS8132815.1"/>
    <property type="molecule type" value="Genomic_DNA"/>
</dbReference>
<dbReference type="RefSeq" id="WP_004044365.1">
    <property type="nucleotide sequence ID" value="NZ_CP104741.1"/>
</dbReference>
<feature type="domain" description="Transcription regulator TrmB N-terminal" evidence="2">
    <location>
        <begin position="17"/>
        <end position="84"/>
    </location>
</feature>
<dbReference type="AlphaFoldDB" id="A0A8T5CD67"/>
<dbReference type="OMA" id="KRYVYSV"/>
<gene>
    <name evidence="4" type="ORF">JK351_18110</name>
    <name evidence="7" type="ORF">JK352_12985</name>
    <name evidence="6" type="ORF">JK353_12995</name>
    <name evidence="5" type="ORF">JK354_11970</name>
</gene>
<evidence type="ECO:0000313" key="5">
    <source>
        <dbReference type="EMBL" id="MBS8124888.1"/>
    </source>
</evidence>
<dbReference type="Proteomes" id="UP000678484">
    <property type="component" value="Unassembled WGS sequence"/>
</dbReference>
<dbReference type="Proteomes" id="UP000679789">
    <property type="component" value="Unassembled WGS sequence"/>
</dbReference>
<dbReference type="SUPFAM" id="SSF46785">
    <property type="entry name" value="Winged helix' DNA-binding domain"/>
    <property type="match status" value="1"/>
</dbReference>
<accession>A0A8T5CD67</accession>
<evidence type="ECO:0000259" key="3">
    <source>
        <dbReference type="Pfam" id="PF11495"/>
    </source>
</evidence>
<dbReference type="PANTHER" id="PTHR34293:SF1">
    <property type="entry name" value="HTH-TYPE TRANSCRIPTIONAL REGULATOR TRMBL2"/>
    <property type="match status" value="1"/>
</dbReference>
<reference evidence="5" key="1">
    <citation type="journal article" date="2021" name="Nat. Microbiol.">
        <title>Cell division in the archaeon Haloferax volcanii relies on two FtsZ proteins with distinct functions in division ring assembly and constriction.</title>
        <authorList>
            <person name="Liao Y."/>
            <person name="Ithurbide S."/>
            <person name="Evenhuis C."/>
            <person name="Loewe J."/>
            <person name="Duggin I.G."/>
        </authorList>
    </citation>
    <scope>NUCLEOTIDE SEQUENCE</scope>
    <source>
        <strain evidence="4">H98</strain>
        <strain evidence="7">ID112 - delta_ftsZ1_delta_ftsZ2</strain>
        <strain evidence="5">ID76 - delta_ftsZ1</strain>
        <strain evidence="6">ID77 - delta_ftsZ2</strain>
    </source>
</reference>
<feature type="domain" description="Transcription regulator TrmB C-terminal" evidence="3">
    <location>
        <begin position="116"/>
        <end position="353"/>
    </location>
</feature>
<evidence type="ECO:0000259" key="2">
    <source>
        <dbReference type="Pfam" id="PF01978"/>
    </source>
</evidence>
<dbReference type="Proteomes" id="UP000679371">
    <property type="component" value="Unassembled WGS sequence"/>
</dbReference>
<dbReference type="InterPro" id="IPR002831">
    <property type="entry name" value="Tscrpt_reg_TrmB_N"/>
</dbReference>
<name>A0A8T5CD67_HALVO</name>
<dbReference type="InterPro" id="IPR021586">
    <property type="entry name" value="Tscrpt_reg_TrmB_C"/>
</dbReference>
<dbReference type="PANTHER" id="PTHR34293">
    <property type="entry name" value="HTH-TYPE TRANSCRIPTIONAL REGULATOR TRMBL2"/>
    <property type="match status" value="1"/>
</dbReference>
<dbReference type="Proteomes" id="UP000676028">
    <property type="component" value="Unassembled WGS sequence"/>
</dbReference>
<organism evidence="5 8">
    <name type="scientific">Haloferax volcanii</name>
    <name type="common">Halobacterium volcanii</name>
    <dbReference type="NCBI Taxonomy" id="2246"/>
    <lineage>
        <taxon>Archaea</taxon>
        <taxon>Methanobacteriati</taxon>
        <taxon>Methanobacteriota</taxon>
        <taxon>Stenosarchaea group</taxon>
        <taxon>Halobacteria</taxon>
        <taxon>Halobacteriales</taxon>
        <taxon>Haloferacaceae</taxon>
        <taxon>Haloferax</taxon>
    </lineage>
</organism>
<dbReference type="InterPro" id="IPR036390">
    <property type="entry name" value="WH_DNA-bd_sf"/>
</dbReference>
<dbReference type="EMBL" id="JAERQV010000009">
    <property type="protein sequence ID" value="MBS8124888.1"/>
    <property type="molecule type" value="Genomic_DNA"/>
</dbReference>
<comment type="caution">
    <text evidence="5">The sequence shown here is derived from an EMBL/GenBank/DDBJ whole genome shotgun (WGS) entry which is preliminary data.</text>
</comment>
<dbReference type="EMBL" id="JAERQU010000025">
    <property type="protein sequence ID" value="MBS8121057.1"/>
    <property type="molecule type" value="Genomic_DNA"/>
</dbReference>
<evidence type="ECO:0000313" key="7">
    <source>
        <dbReference type="EMBL" id="MBS8132815.1"/>
    </source>
</evidence>
<protein>
    <submittedName>
        <fullName evidence="5">TrmB family transcriptional regulator</fullName>
    </submittedName>
</protein>
<comment type="similarity">
    <text evidence="1">Belongs to the transcriptional regulator TrmB family.</text>
</comment>
<dbReference type="SUPFAM" id="SSF159071">
    <property type="entry name" value="TrmB C-terminal domain-like"/>
    <property type="match status" value="1"/>
</dbReference>
<evidence type="ECO:0000313" key="4">
    <source>
        <dbReference type="EMBL" id="MBS8121057.1"/>
    </source>
</evidence>
<evidence type="ECO:0000256" key="1">
    <source>
        <dbReference type="ARBA" id="ARBA00007287"/>
    </source>
</evidence>
<proteinExistence type="inferred from homology"/>
<dbReference type="SUPFAM" id="SSF56024">
    <property type="entry name" value="Phospholipase D/nuclease"/>
    <property type="match status" value="1"/>
</dbReference>
<evidence type="ECO:0000313" key="6">
    <source>
        <dbReference type="EMBL" id="MBS8128951.1"/>
    </source>
</evidence>
<dbReference type="Gene3D" id="1.10.10.10">
    <property type="entry name" value="Winged helix-like DNA-binding domain superfamily/Winged helix DNA-binding domain"/>
    <property type="match status" value="1"/>
</dbReference>
<dbReference type="CDD" id="cd09124">
    <property type="entry name" value="PLDc_like_TrmB_middle"/>
    <property type="match status" value="1"/>
</dbReference>
<dbReference type="EMBL" id="JAERQW010000010">
    <property type="protein sequence ID" value="MBS8128951.1"/>
    <property type="molecule type" value="Genomic_DNA"/>
</dbReference>
<evidence type="ECO:0000313" key="8">
    <source>
        <dbReference type="Proteomes" id="UP000676028"/>
    </source>
</evidence>
<sequence length="356" mass="39037">MVDDSPTMDDRELADLLEQFGLSEKVVDTYLTLLELGEAKASQIADAAGVSKRYVYSVSKELESRGFVEVNDHVVPTTIRPLPPMEVIESLSESVESMRPALEERYTATARDQERFEVIKSRVTVLKRIGELVGRAESEITLSLPYDVLDEVEDELRAARERGVLVSLVVSGVEPHDDLALDGVASLVRVWHELMPTMLTVDSRTGLISPGEMVARSNSESQAIVFAQPHLGPVIVGSFFGNYWPMAAEAYTTDPDPLPAMYHNFRHAVLQAALCERAGIDLDVTVSGRMVHTDGPTELHGRVVDIRQGLLEPANNSFPVENAFVVETDEGTYSIGGQGAFVEDFEADAVEFTAAE</sequence>
<dbReference type="InterPro" id="IPR051797">
    <property type="entry name" value="TrmB-like"/>
</dbReference>
<dbReference type="GeneID" id="300250698"/>
<dbReference type="InterPro" id="IPR036388">
    <property type="entry name" value="WH-like_DNA-bd_sf"/>
</dbReference>
<dbReference type="Gene3D" id="2.30.30.690">
    <property type="match status" value="1"/>
</dbReference>
<dbReference type="Pfam" id="PF11495">
    <property type="entry name" value="Regulator_TrmB"/>
    <property type="match status" value="1"/>
</dbReference>
<dbReference type="Pfam" id="PF01978">
    <property type="entry name" value="TrmB"/>
    <property type="match status" value="1"/>
</dbReference>